<dbReference type="Proteomes" id="UP000481153">
    <property type="component" value="Unassembled WGS sequence"/>
</dbReference>
<dbReference type="EMBL" id="VJMJ01000089">
    <property type="protein sequence ID" value="KAF0736539.1"/>
    <property type="molecule type" value="Genomic_DNA"/>
</dbReference>
<dbReference type="SMART" id="SM00135">
    <property type="entry name" value="LY"/>
    <property type="match status" value="3"/>
</dbReference>
<dbReference type="SUPFAM" id="SSF63825">
    <property type="entry name" value="YWTD domain"/>
    <property type="match status" value="2"/>
</dbReference>
<dbReference type="GO" id="GO:0042813">
    <property type="term" value="F:Wnt receptor activity"/>
    <property type="evidence" value="ECO:0007669"/>
    <property type="project" value="TreeGrafter"/>
</dbReference>
<dbReference type="InterPro" id="IPR011042">
    <property type="entry name" value="6-blade_b-propeller_TolB-like"/>
</dbReference>
<dbReference type="GO" id="GO:0017147">
    <property type="term" value="F:Wnt-protein binding"/>
    <property type="evidence" value="ECO:0007669"/>
    <property type="project" value="TreeGrafter"/>
</dbReference>
<dbReference type="GO" id="GO:0005886">
    <property type="term" value="C:plasma membrane"/>
    <property type="evidence" value="ECO:0007669"/>
    <property type="project" value="TreeGrafter"/>
</dbReference>
<comment type="caution">
    <text evidence="2">The sequence shown here is derived from an EMBL/GenBank/DDBJ whole genome shotgun (WGS) entry which is preliminary data.</text>
</comment>
<evidence type="ECO:0000313" key="3">
    <source>
        <dbReference type="Proteomes" id="UP000481153"/>
    </source>
</evidence>
<evidence type="ECO:0000313" key="2">
    <source>
        <dbReference type="EMBL" id="KAF0736539.1"/>
    </source>
</evidence>
<dbReference type="AlphaFoldDB" id="A0A6G0X957"/>
<feature type="signal peptide" evidence="1">
    <location>
        <begin position="1"/>
        <end position="20"/>
    </location>
</feature>
<reference evidence="2 3" key="1">
    <citation type="submission" date="2019-07" db="EMBL/GenBank/DDBJ databases">
        <title>Genomics analysis of Aphanomyces spp. identifies a new class of oomycete effector associated with host adaptation.</title>
        <authorList>
            <person name="Gaulin E."/>
        </authorList>
    </citation>
    <scope>NUCLEOTIDE SEQUENCE [LARGE SCALE GENOMIC DNA]</scope>
    <source>
        <strain evidence="2 3">ATCC 201684</strain>
    </source>
</reference>
<keyword evidence="1" id="KW-0732">Signal</keyword>
<proteinExistence type="predicted"/>
<sequence length="432" mass="48463">MAMQFLWGLLIMCMTTESASNVVYYRQGNNIVARYDDYTAKTILDSRSWTKILGMTVHEQSSKLYWSDSNAIWRSNLDGSNQEVFLGAYINVTWSGVNFGDNANDVNLTVLSYPCTSITAWTPTSVSCLMRFPSKTQSNVTSSDLTLQTPYGIAPGVTQDFNEQYSTKAYTKPLVKAVSIDVKWLHPHTIAVDKFDVQAHWLYFSDYVHGAVYRADTTTFDFQVVVSNEWSVHGLSVFGSSLRYSVESQGIIYLLNVSNLNARPVPILQSLKSPRGLCVDRTNTTIYFVGKSGKIFKARGNGEFFYTSLRDSVQVQRILALGTATRLNSIALDETNRMLYWSETNTNVISRASLDTMQRQVVTGNLPQSILSWPRHVHVTQGGKLYFSEYGGRISAGDITANGPFNYVVNQPTDTILRTNLPGQNFHFYALE</sequence>
<organism evidence="2 3">
    <name type="scientific">Aphanomyces euteiches</name>
    <dbReference type="NCBI Taxonomy" id="100861"/>
    <lineage>
        <taxon>Eukaryota</taxon>
        <taxon>Sar</taxon>
        <taxon>Stramenopiles</taxon>
        <taxon>Oomycota</taxon>
        <taxon>Saprolegniomycetes</taxon>
        <taxon>Saprolegniales</taxon>
        <taxon>Verrucalvaceae</taxon>
        <taxon>Aphanomyces</taxon>
    </lineage>
</organism>
<dbReference type="Gene3D" id="2.120.10.30">
    <property type="entry name" value="TolB, C-terminal domain"/>
    <property type="match status" value="2"/>
</dbReference>
<dbReference type="PANTHER" id="PTHR46513">
    <property type="entry name" value="VITELLOGENIN RECEPTOR-LIKE PROTEIN-RELATED-RELATED"/>
    <property type="match status" value="1"/>
</dbReference>
<gene>
    <name evidence="2" type="ORF">Ae201684_007549</name>
</gene>
<feature type="chain" id="PRO_5026358731" evidence="1">
    <location>
        <begin position="21"/>
        <end position="432"/>
    </location>
</feature>
<accession>A0A6G0X957</accession>
<dbReference type="VEuPathDB" id="FungiDB:AeMF1_021832"/>
<dbReference type="PANTHER" id="PTHR46513:SF13">
    <property type="entry name" value="EGF-LIKE DOMAIN-CONTAINING PROTEIN"/>
    <property type="match status" value="1"/>
</dbReference>
<dbReference type="GO" id="GO:0060070">
    <property type="term" value="P:canonical Wnt signaling pathway"/>
    <property type="evidence" value="ECO:0007669"/>
    <property type="project" value="TreeGrafter"/>
</dbReference>
<dbReference type="InterPro" id="IPR050778">
    <property type="entry name" value="Cueball_EGF_LRP_Nidogen"/>
</dbReference>
<keyword evidence="3" id="KW-1185">Reference proteome</keyword>
<evidence type="ECO:0000256" key="1">
    <source>
        <dbReference type="SAM" id="SignalP"/>
    </source>
</evidence>
<name>A0A6G0X957_9STRA</name>
<dbReference type="InterPro" id="IPR000033">
    <property type="entry name" value="LDLR_classB_rpt"/>
</dbReference>
<protein>
    <submittedName>
        <fullName evidence="2">Uncharacterized protein</fullName>
    </submittedName>
</protein>